<keyword evidence="8" id="KW-1185">Reference proteome</keyword>
<evidence type="ECO:0000313" key="8">
    <source>
        <dbReference type="Proteomes" id="UP000186953"/>
    </source>
</evidence>
<accession>A0A1N6RKV7</accession>
<evidence type="ECO:0000256" key="4">
    <source>
        <dbReference type="ARBA" id="ARBA00023136"/>
    </source>
</evidence>
<sequence length="585" mass="65315">MKNKLIITTLFLAAFLTWSCTDLEEELLDESLTGAQAEVISGAIAPAYGYISWTWRHTNYYGLQLIPSDEATLPYRGGTDWFDGGKFLAAHSHNFTPTNDLISSGWNELTTNISRTLAAIEVLTPLADEGDAQAAGALYEMKALRAYLNMLLLDSWGIVLKKESSEELSEVLRTQEAIDYIEAELLSVVDVINDDKGPGRITQSAVYGFLARLNLNAAVYRDPYGTPNFTQADMDQVISYTNSIINSGNFSLSPEYFELFNDENNSNPELIFALDQRGVLTREHSRWAYWSIAGSMFPRPEWPSADGTDGPAVTSDFYQTWVDAYGDVDPAEADARFYQRNTLVPAAQLKDLEGREKLLETETEDSFYCVKDVDFEMDRGILRGIQWGPRKGDDGQFLTCDDGTVKILPIKQIKGNGPARDIGYVDHTLEVDFSNEGSLHNTGYRASKYQFSHTSPNGNGNSSVDLVLMRLAEIYLMRAEAKLRNGDNAGALVDVNTVRTSRTARPDQTPAPLTAVDADIVFRERGFELYWEGFRRGDQIRFGKYEDTWTDKTDTDVDHRLFPIPQSAVDGASGIDGFLEQNQGY</sequence>
<evidence type="ECO:0000256" key="2">
    <source>
        <dbReference type="ARBA" id="ARBA00006275"/>
    </source>
</evidence>
<dbReference type="SUPFAM" id="SSF48452">
    <property type="entry name" value="TPR-like"/>
    <property type="match status" value="1"/>
</dbReference>
<keyword evidence="3" id="KW-0732">Signal</keyword>
<dbReference type="RefSeq" id="WP_076547452.1">
    <property type="nucleotide sequence ID" value="NZ_FTMA01000001.1"/>
</dbReference>
<dbReference type="OrthoDB" id="5694214at2"/>
<feature type="domain" description="RagB/SusD" evidence="6">
    <location>
        <begin position="248"/>
        <end position="555"/>
    </location>
</feature>
<dbReference type="Proteomes" id="UP000186953">
    <property type="component" value="Unassembled WGS sequence"/>
</dbReference>
<dbReference type="GO" id="GO:0009279">
    <property type="term" value="C:cell outer membrane"/>
    <property type="evidence" value="ECO:0007669"/>
    <property type="project" value="UniProtKB-SubCell"/>
</dbReference>
<proteinExistence type="inferred from homology"/>
<reference evidence="8" key="1">
    <citation type="submission" date="2017-01" db="EMBL/GenBank/DDBJ databases">
        <authorList>
            <person name="Varghese N."/>
            <person name="Submissions S."/>
        </authorList>
    </citation>
    <scope>NUCLEOTIDE SEQUENCE [LARGE SCALE GENOMIC DNA]</scope>
    <source>
        <strain evidence="8">DSM 15366</strain>
    </source>
</reference>
<evidence type="ECO:0000256" key="3">
    <source>
        <dbReference type="ARBA" id="ARBA00022729"/>
    </source>
</evidence>
<comment type="similarity">
    <text evidence="2">Belongs to the SusD family.</text>
</comment>
<comment type="subcellular location">
    <subcellularLocation>
        <location evidence="1">Cell outer membrane</location>
    </subcellularLocation>
</comment>
<evidence type="ECO:0000313" key="7">
    <source>
        <dbReference type="EMBL" id="SIQ29451.1"/>
    </source>
</evidence>
<dbReference type="Gene3D" id="1.25.40.390">
    <property type="match status" value="1"/>
</dbReference>
<dbReference type="InterPro" id="IPR012944">
    <property type="entry name" value="SusD_RagB_dom"/>
</dbReference>
<dbReference type="STRING" id="228959.SAMN05421797_1011321"/>
<dbReference type="EMBL" id="FTMA01000001">
    <property type="protein sequence ID" value="SIQ29451.1"/>
    <property type="molecule type" value="Genomic_DNA"/>
</dbReference>
<evidence type="ECO:0000256" key="1">
    <source>
        <dbReference type="ARBA" id="ARBA00004442"/>
    </source>
</evidence>
<keyword evidence="4" id="KW-0472">Membrane</keyword>
<evidence type="ECO:0000256" key="5">
    <source>
        <dbReference type="ARBA" id="ARBA00023237"/>
    </source>
</evidence>
<dbReference type="AlphaFoldDB" id="A0A1N6RKV7"/>
<gene>
    <name evidence="7" type="ORF">SAMN05421797_1011321</name>
</gene>
<name>A0A1N6RKV7_9FLAO</name>
<dbReference type="Pfam" id="PF07980">
    <property type="entry name" value="SusD_RagB"/>
    <property type="match status" value="1"/>
</dbReference>
<protein>
    <submittedName>
        <fullName evidence="7">RagB/SusD domain-containing protein</fullName>
    </submittedName>
</protein>
<keyword evidence="5" id="KW-0998">Cell outer membrane</keyword>
<evidence type="ECO:0000259" key="6">
    <source>
        <dbReference type="Pfam" id="PF07980"/>
    </source>
</evidence>
<dbReference type="InterPro" id="IPR011990">
    <property type="entry name" value="TPR-like_helical_dom_sf"/>
</dbReference>
<organism evidence="7 8">
    <name type="scientific">Maribacter ulvicola</name>
    <dbReference type="NCBI Taxonomy" id="228959"/>
    <lineage>
        <taxon>Bacteria</taxon>
        <taxon>Pseudomonadati</taxon>
        <taxon>Bacteroidota</taxon>
        <taxon>Flavobacteriia</taxon>
        <taxon>Flavobacteriales</taxon>
        <taxon>Flavobacteriaceae</taxon>
        <taxon>Maribacter</taxon>
    </lineage>
</organism>